<feature type="transmembrane region" description="Helical" evidence="11">
    <location>
        <begin position="1042"/>
        <end position="1062"/>
    </location>
</feature>
<dbReference type="PROSITE" id="PS00211">
    <property type="entry name" value="ABC_TRANSPORTER_1"/>
    <property type="match status" value="2"/>
</dbReference>
<dbReference type="PANTHER" id="PTHR24223">
    <property type="entry name" value="ATP-BINDING CASSETTE SUB-FAMILY C"/>
    <property type="match status" value="1"/>
</dbReference>
<feature type="transmembrane region" description="Helical" evidence="11">
    <location>
        <begin position="490"/>
        <end position="508"/>
    </location>
</feature>
<reference evidence="14" key="1">
    <citation type="journal article" date="2017" name="Nat. Genet.">
        <title>Contrasting evolutionary genome dynamics between domesticated and wild yeasts.</title>
        <authorList>
            <person name="Yue J.X."/>
            <person name="Li J."/>
            <person name="Aigrain L."/>
            <person name="Hallin J."/>
            <person name="Persson K."/>
            <person name="Oliver K."/>
            <person name="Bergstrom A."/>
            <person name="Coupland P."/>
            <person name="Warringer J."/>
            <person name="Lagomarsino M.C."/>
            <person name="Fischer G."/>
            <person name="Durbin R."/>
            <person name="Liti G."/>
        </authorList>
    </citation>
    <scope>NUCLEOTIDE SEQUENCE</scope>
    <source>
        <strain evidence="14">CBS432</strain>
    </source>
</reference>
<reference evidence="14" key="2">
    <citation type="submission" date="2020-01" db="EMBL/GenBank/DDBJ databases">
        <title>Population-level Yeast Reference Genomes.</title>
        <authorList>
            <person name="Yue J.-X."/>
        </authorList>
    </citation>
    <scope>NUCLEOTIDE SEQUENCE</scope>
    <source>
        <strain evidence="14">CBS432</strain>
    </source>
</reference>
<keyword evidence="3 11" id="KW-0812">Transmembrane</keyword>
<feature type="compositionally biased region" description="Basic and acidic residues" evidence="10">
    <location>
        <begin position="914"/>
        <end position="932"/>
    </location>
</feature>
<dbReference type="Gene3D" id="1.20.1560.10">
    <property type="entry name" value="ABC transporter type 1, transmembrane domain"/>
    <property type="match status" value="2"/>
</dbReference>
<keyword evidence="2" id="KW-0813">Transport</keyword>
<evidence type="ECO:0000256" key="6">
    <source>
        <dbReference type="ARBA" id="ARBA00022840"/>
    </source>
</evidence>
<dbReference type="KEGG" id="spao:SPAR_H00070"/>
<name>A0A8B8US68_SACPA</name>
<evidence type="ECO:0000256" key="2">
    <source>
        <dbReference type="ARBA" id="ARBA00022448"/>
    </source>
</evidence>
<dbReference type="CDD" id="cd18604">
    <property type="entry name" value="ABC_6TM_VMR1_D2_like"/>
    <property type="match status" value="1"/>
</dbReference>
<feature type="transmembrane region" description="Helical" evidence="11">
    <location>
        <begin position="1117"/>
        <end position="1139"/>
    </location>
</feature>
<dbReference type="OrthoDB" id="6500128at2759"/>
<dbReference type="Pfam" id="PF00005">
    <property type="entry name" value="ABC_tran"/>
    <property type="match status" value="2"/>
</dbReference>
<accession>A0A8B8US68</accession>
<keyword evidence="8 11" id="KW-0472">Membrane</keyword>
<feature type="domain" description="ABC transmembrane type-1" evidence="13">
    <location>
        <begin position="983"/>
        <end position="1286"/>
    </location>
</feature>
<dbReference type="Pfam" id="PF00664">
    <property type="entry name" value="ABC_membrane"/>
    <property type="match status" value="2"/>
</dbReference>
<dbReference type="PANTHER" id="PTHR24223:SF353">
    <property type="entry name" value="ABC TRANSPORTER ATP-BINDING PROTEIN_PERMEASE VMR1-RELATED"/>
    <property type="match status" value="1"/>
</dbReference>
<dbReference type="GO" id="GO:0016887">
    <property type="term" value="F:ATP hydrolysis activity"/>
    <property type="evidence" value="ECO:0007669"/>
    <property type="project" value="InterPro"/>
</dbReference>
<dbReference type="SMART" id="SM00382">
    <property type="entry name" value="AAA"/>
    <property type="match status" value="2"/>
</dbReference>
<feature type="transmembrane region" description="Helical" evidence="11">
    <location>
        <begin position="980"/>
        <end position="1002"/>
    </location>
</feature>
<evidence type="ECO:0000256" key="4">
    <source>
        <dbReference type="ARBA" id="ARBA00022737"/>
    </source>
</evidence>
<dbReference type="GO" id="GO:0005524">
    <property type="term" value="F:ATP binding"/>
    <property type="evidence" value="ECO:0007669"/>
    <property type="project" value="UniProtKB-KW"/>
</dbReference>
<gene>
    <name evidence="14" type="primary">VMR1</name>
    <name evidence="14" type="ORF">SPAR_H00070</name>
</gene>
<dbReference type="FunFam" id="3.40.50.300:FF:000565">
    <property type="entry name" value="ABC bile acid transporter"/>
    <property type="match status" value="1"/>
</dbReference>
<evidence type="ECO:0000256" key="5">
    <source>
        <dbReference type="ARBA" id="ARBA00022741"/>
    </source>
</evidence>
<dbReference type="InterPro" id="IPR036640">
    <property type="entry name" value="ABC1_TM_sf"/>
</dbReference>
<dbReference type="InterPro" id="IPR003439">
    <property type="entry name" value="ABC_transporter-like_ATP-bd"/>
</dbReference>
<dbReference type="GO" id="GO:0012505">
    <property type="term" value="C:endomembrane system"/>
    <property type="evidence" value="ECO:0007669"/>
    <property type="project" value="UniProtKB-SubCell"/>
</dbReference>
<dbReference type="InterPro" id="IPR027417">
    <property type="entry name" value="P-loop_NTPase"/>
</dbReference>
<dbReference type="GO" id="GO:0000329">
    <property type="term" value="C:fungal-type vacuole membrane"/>
    <property type="evidence" value="ECO:0007669"/>
    <property type="project" value="TreeGrafter"/>
</dbReference>
<feature type="domain" description="ABC transmembrane type-1" evidence="13">
    <location>
        <begin position="342"/>
        <end position="632"/>
    </location>
</feature>
<evidence type="ECO:0000313" key="14">
    <source>
        <dbReference type="RefSeq" id="XP_033766635.1"/>
    </source>
</evidence>
<dbReference type="CDD" id="cd03369">
    <property type="entry name" value="ABCC_NFT1"/>
    <property type="match status" value="1"/>
</dbReference>
<comment type="subcellular location">
    <subcellularLocation>
        <location evidence="1">Endomembrane system</location>
        <topology evidence="1">Multi-pass membrane protein</topology>
    </subcellularLocation>
</comment>
<dbReference type="RefSeq" id="XP_033766635.1">
    <property type="nucleotide sequence ID" value="XM_033910744.1"/>
</dbReference>
<dbReference type="CDD" id="cd03250">
    <property type="entry name" value="ABCC_MRP_domain1"/>
    <property type="match status" value="1"/>
</dbReference>
<evidence type="ECO:0000256" key="11">
    <source>
        <dbReference type="SAM" id="Phobius"/>
    </source>
</evidence>
<evidence type="ECO:0000256" key="8">
    <source>
        <dbReference type="ARBA" id="ARBA00023136"/>
    </source>
</evidence>
<dbReference type="PROSITE" id="PS50893">
    <property type="entry name" value="ABC_TRANSPORTER_2"/>
    <property type="match status" value="2"/>
</dbReference>
<evidence type="ECO:0000259" key="13">
    <source>
        <dbReference type="PROSITE" id="PS50929"/>
    </source>
</evidence>
<feature type="transmembrane region" description="Helical" evidence="11">
    <location>
        <begin position="465"/>
        <end position="484"/>
    </location>
</feature>
<keyword evidence="6 14" id="KW-0067">ATP-binding</keyword>
<dbReference type="CDD" id="cd18596">
    <property type="entry name" value="ABC_6TM_VMR1_D1_like"/>
    <property type="match status" value="1"/>
</dbReference>
<dbReference type="GO" id="GO:0140359">
    <property type="term" value="F:ABC-type transporter activity"/>
    <property type="evidence" value="ECO:0007669"/>
    <property type="project" value="InterPro"/>
</dbReference>
<reference evidence="14" key="4">
    <citation type="submission" date="2025-08" db="UniProtKB">
        <authorList>
            <consortium name="RefSeq"/>
        </authorList>
    </citation>
    <scope>IDENTIFICATION</scope>
    <source>
        <strain evidence="14">CBS432</strain>
    </source>
</reference>
<evidence type="ECO:0000256" key="3">
    <source>
        <dbReference type="ARBA" id="ARBA00022692"/>
    </source>
</evidence>
<dbReference type="SUPFAM" id="SSF52540">
    <property type="entry name" value="P-loop containing nucleoside triphosphate hydrolases"/>
    <property type="match status" value="2"/>
</dbReference>
<dbReference type="GeneID" id="54630943"/>
<keyword evidence="5" id="KW-0547">Nucleotide-binding</keyword>
<feature type="transmembrane region" description="Helical" evidence="11">
    <location>
        <begin position="337"/>
        <end position="358"/>
    </location>
</feature>
<dbReference type="FunFam" id="1.20.1560.10:FF:000010">
    <property type="entry name" value="Multidrug resistance-associated ABC transporter"/>
    <property type="match status" value="1"/>
</dbReference>
<dbReference type="GO" id="GO:0042908">
    <property type="term" value="P:xenobiotic transport"/>
    <property type="evidence" value="ECO:0007669"/>
    <property type="project" value="UniProtKB-ARBA"/>
</dbReference>
<dbReference type="SUPFAM" id="SSF90123">
    <property type="entry name" value="ABC transporter transmembrane region"/>
    <property type="match status" value="2"/>
</dbReference>
<protein>
    <submittedName>
        <fullName evidence="14">ATP-binding cassette multidrug transporter VMR1</fullName>
    </submittedName>
</protein>
<dbReference type="VEuPathDB" id="FungiDB:SPAR_H00070"/>
<evidence type="ECO:0000259" key="12">
    <source>
        <dbReference type="PROSITE" id="PS50893"/>
    </source>
</evidence>
<dbReference type="InterPro" id="IPR003593">
    <property type="entry name" value="AAA+_ATPase"/>
</dbReference>
<feature type="transmembrane region" description="Helical" evidence="11">
    <location>
        <begin position="1229"/>
        <end position="1252"/>
    </location>
</feature>
<organism evidence="14">
    <name type="scientific">Saccharomyces paradoxus</name>
    <name type="common">Yeast</name>
    <name type="synonym">Saccharomyces douglasii</name>
    <dbReference type="NCBI Taxonomy" id="27291"/>
    <lineage>
        <taxon>Eukaryota</taxon>
        <taxon>Fungi</taxon>
        <taxon>Dikarya</taxon>
        <taxon>Ascomycota</taxon>
        <taxon>Saccharomycotina</taxon>
        <taxon>Saccharomycetes</taxon>
        <taxon>Saccharomycetales</taxon>
        <taxon>Saccharomycetaceae</taxon>
        <taxon>Saccharomyces</taxon>
    </lineage>
</organism>
<feature type="transmembrane region" description="Helical" evidence="11">
    <location>
        <begin position="378"/>
        <end position="396"/>
    </location>
</feature>
<dbReference type="InterPro" id="IPR017871">
    <property type="entry name" value="ABC_transporter-like_CS"/>
</dbReference>
<keyword evidence="9" id="KW-0325">Glycoprotein</keyword>
<dbReference type="PROSITE" id="PS50929">
    <property type="entry name" value="ABC_TM1F"/>
    <property type="match status" value="2"/>
</dbReference>
<reference evidence="14" key="3">
    <citation type="submission" date="2025-07" db="EMBL/GenBank/DDBJ databases">
        <authorList>
            <consortium name="NCBI Genome Project"/>
        </authorList>
    </citation>
    <scope>NUCLEOTIDE SEQUENCE</scope>
    <source>
        <strain evidence="14">CBS432</strain>
    </source>
</reference>
<feature type="transmembrane region" description="Helical" evidence="11">
    <location>
        <begin position="569"/>
        <end position="595"/>
    </location>
</feature>
<evidence type="ECO:0000256" key="10">
    <source>
        <dbReference type="SAM" id="MobiDB-lite"/>
    </source>
</evidence>
<evidence type="ECO:0000256" key="1">
    <source>
        <dbReference type="ARBA" id="ARBA00004127"/>
    </source>
</evidence>
<dbReference type="InterPro" id="IPR011527">
    <property type="entry name" value="ABC1_TM_dom"/>
</dbReference>
<dbReference type="FunFam" id="3.40.50.300:FF:000825">
    <property type="entry name" value="ABC bile acid transporter"/>
    <property type="match status" value="1"/>
</dbReference>
<evidence type="ECO:0000256" key="9">
    <source>
        <dbReference type="ARBA" id="ARBA00023180"/>
    </source>
</evidence>
<feature type="domain" description="ABC transporter" evidence="12">
    <location>
        <begin position="1326"/>
        <end position="1575"/>
    </location>
</feature>
<dbReference type="InterPro" id="IPR050173">
    <property type="entry name" value="ABC_transporter_C-like"/>
</dbReference>
<evidence type="ECO:0000256" key="7">
    <source>
        <dbReference type="ARBA" id="ARBA00022989"/>
    </source>
</evidence>
<sequence>MTTDTSVIRNNDSFWEVDDFTRFGRTQLLNYYLPLAIIASIGIFGLYHYGSSRSERLIESDLVKEYLFGAQEERKEDDSVERLLLNSGTQNNYVNVRNQGKILQLRHFNIRDINVREIDARNGGGLTFNKPSTGDHLRKSFEIVLVSLQVIGLFFLRVANISIELTSRDVTVLLVFWLILLSLSILRVHKHAMDLWVICFTAYTAIWLSTWITLRSVYIGNINDVPSRIFYISEFVITSILQLILLTSPLKDGSSIIYIRDNHASPSREHTSSILSCITWSWITDFIWQAQKNTIKLKDIWGLSMEDYCIFVLKRFTSNDNNANSLTVSLFKSFKTYLIVEMLWVSANSFVNLFPTILMKKFLEIVDNTNRSSSCMNLAWLYIIAMFICRLTVAICNSQGQFISDKICLRTRAVLIGEIYTKGLRRKLFASPKTNHDADNVSANLGTIINLISIDSFKVSEISNYLYMTVQAIIMVIIIIGLLFKFLGVSAFAGILIILMMFPLNFLLADLLGKFQKRALQCTDQRIAKLNECLQNMRIVKYFAWENNILNEIKSLRQKELGFLLKKSLLWSVTSFLWFVTPTLVTGVTFAIYIFVQQQELNAPLAFTTLSLFTLLKTPLDQLSNMLSFMNQSKVSLKRITEFLNEGDTEKYNQLTISPDKDKIEFKNATLVWNENDSGINAFKLCELNIKFQIGNLNLVLGSTGSGKSALLMGLLGELDLLSGSIIVPGLEPRHDLIPDREGLTNSFAYCSQSAWLLNDTVKNNIIFDGSYDESRYKKVIDACGLKRDLKILPAGDLTEIGEKGITLSGGQKQRISLARAVYSNAKHVLLDDCLSAVDSHTAVWIYENCITGPLMKNRTCILVTHNFSLALKSAHFAVVLEDGKVKNQGTIMELQKKGLFKEKNAQLSCQDNINEKSANRSKGNRENDSQKTKPVTAGIKFDSDLVDNGQLIEEERKSNGAIGLDVYKWYLKFFGGYKALTALFTLYITTQMLFISQSWWIRHWVNDARIQIDASGFTTDTLPLKAITLEELDSSKNKHTAFYYLSVYFAIGIIQALLGGIKTMMTFLSGMRASRKIFNNLLDLVLHAKIRFFDVTPVGRIMNRLSKDIEGIDQELIPYLEVTIFCLIQCASIIILITVITPRFLIVAIIVFVLYYFVGNWYLTASRELKRIDSITKSPIFQHFSETLVGVCTIRAFGDERRFILENMNKIDQNNTAFFYLSVTVKWFAFRVDMIGAFIVLASGSFILLNIGNIDSSLAGISLTYAILFTDGALWLVRLYSTFEMNMNSVERLKEYSSIEQENYFDHDEDRIQLLNESWPKDGKIEVENLSLRYASNLPPVIKNVSFKVDPQSKVGIVGRTGAGKSTIITALFRLLEPITGCIKIDGHDISRIDLVTLRRSITIIPQDPILFTGTIKSNVDPYDEYDERKILKVLSQVNLISSREFEDAFNLKENFGASHNKFLNLRTEIAEGGLNLSQGERQLLFIARSLLREPKIILLDEATSSIDYDSDHLIQGIIRSEFNKSTILTIAHRLRSVIDYDRILVMDAGEVKEYDRPYELLKNERSIFYSMCRDSGDLELLKQISKQSSKR</sequence>
<keyword evidence="4" id="KW-0677">Repeat</keyword>
<feature type="transmembrane region" description="Helical" evidence="11">
    <location>
        <begin position="170"/>
        <end position="188"/>
    </location>
</feature>
<feature type="transmembrane region" description="Helical" evidence="11">
    <location>
        <begin position="195"/>
        <end position="214"/>
    </location>
</feature>
<feature type="domain" description="ABC transporter" evidence="12">
    <location>
        <begin position="664"/>
        <end position="908"/>
    </location>
</feature>
<feature type="region of interest" description="Disordered" evidence="10">
    <location>
        <begin position="912"/>
        <end position="934"/>
    </location>
</feature>
<proteinExistence type="predicted"/>
<feature type="transmembrane region" description="Helical" evidence="11">
    <location>
        <begin position="1258"/>
        <end position="1278"/>
    </location>
</feature>
<feature type="transmembrane region" description="Helical" evidence="11">
    <location>
        <begin position="1145"/>
        <end position="1164"/>
    </location>
</feature>
<dbReference type="Gene3D" id="3.40.50.300">
    <property type="entry name" value="P-loop containing nucleotide triphosphate hydrolases"/>
    <property type="match status" value="2"/>
</dbReference>
<keyword evidence="7 11" id="KW-1133">Transmembrane helix</keyword>
<feature type="transmembrane region" description="Helical" evidence="11">
    <location>
        <begin position="140"/>
        <end position="158"/>
    </location>
</feature>
<feature type="transmembrane region" description="Helical" evidence="11">
    <location>
        <begin position="31"/>
        <end position="50"/>
    </location>
</feature>